<dbReference type="AlphaFoldDB" id="A0A220U7H0"/>
<dbReference type="Proteomes" id="UP000198312">
    <property type="component" value="Chromosome"/>
</dbReference>
<accession>A0A220U7H0</accession>
<evidence type="ECO:0000313" key="1">
    <source>
        <dbReference type="EMBL" id="ASK63985.1"/>
    </source>
</evidence>
<dbReference type="Pfam" id="PF04134">
    <property type="entry name" value="DCC1-like"/>
    <property type="match status" value="1"/>
</dbReference>
<dbReference type="KEGG" id="vil:CFK37_18395"/>
<dbReference type="InterPro" id="IPR052927">
    <property type="entry name" value="DCC_oxidoreductase"/>
</dbReference>
<reference evidence="1 2" key="1">
    <citation type="submission" date="2017-07" db="EMBL/GenBank/DDBJ databases">
        <title>Virgibacillus sp. LM2416.</title>
        <authorList>
            <person name="Tak E.J."/>
            <person name="Bae J.-W."/>
        </authorList>
    </citation>
    <scope>NUCLEOTIDE SEQUENCE [LARGE SCALE GENOMIC DNA]</scope>
    <source>
        <strain evidence="1 2">LM2416</strain>
    </source>
</reference>
<gene>
    <name evidence="1" type="ORF">CFK37_18395</name>
</gene>
<dbReference type="GO" id="GO:0015035">
    <property type="term" value="F:protein-disulfide reductase activity"/>
    <property type="evidence" value="ECO:0007669"/>
    <property type="project" value="InterPro"/>
</dbReference>
<protein>
    <submittedName>
        <fullName evidence="1">Thiol-disulfide oxidoreductase</fullName>
    </submittedName>
</protein>
<dbReference type="EMBL" id="CP022315">
    <property type="protein sequence ID" value="ASK63985.1"/>
    <property type="molecule type" value="Genomic_DNA"/>
</dbReference>
<keyword evidence="2" id="KW-1185">Reference proteome</keyword>
<dbReference type="InterPro" id="IPR007263">
    <property type="entry name" value="DCC1-like"/>
</dbReference>
<sequence length="129" mass="14995">MVRIILFDGECNFCDKSVQFIIKRDPKGHFKFASLQGDIGKELLNKHNSPKGIDSFVLIENNKCYLKSSAALQVCKNLKGAWKLLYILLVFPKPFRNFLYGIIAKNRYKWFGTKESCMLPSPEERKRFL</sequence>
<evidence type="ECO:0000313" key="2">
    <source>
        <dbReference type="Proteomes" id="UP000198312"/>
    </source>
</evidence>
<proteinExistence type="predicted"/>
<dbReference type="PANTHER" id="PTHR33639:SF2">
    <property type="entry name" value="DUF393 DOMAIN-CONTAINING PROTEIN"/>
    <property type="match status" value="1"/>
</dbReference>
<organism evidence="1 2">
    <name type="scientific">Virgibacillus phasianinus</name>
    <dbReference type="NCBI Taxonomy" id="2017483"/>
    <lineage>
        <taxon>Bacteria</taxon>
        <taxon>Bacillati</taxon>
        <taxon>Bacillota</taxon>
        <taxon>Bacilli</taxon>
        <taxon>Bacillales</taxon>
        <taxon>Bacillaceae</taxon>
        <taxon>Virgibacillus</taxon>
    </lineage>
</organism>
<name>A0A220U7H0_9BACI</name>
<dbReference type="RefSeq" id="WP_089063243.1">
    <property type="nucleotide sequence ID" value="NZ_CP022315.1"/>
</dbReference>
<dbReference type="OrthoDB" id="9785438at2"/>
<dbReference type="PANTHER" id="PTHR33639">
    <property type="entry name" value="THIOL-DISULFIDE OXIDOREDUCTASE DCC"/>
    <property type="match status" value="1"/>
</dbReference>